<evidence type="ECO:0000259" key="3">
    <source>
        <dbReference type="Pfam" id="PF00685"/>
    </source>
</evidence>
<comment type="caution">
    <text evidence="4">The sequence shown here is derived from an EMBL/GenBank/DDBJ whole genome shotgun (WGS) entry which is preliminary data.</text>
</comment>
<evidence type="ECO:0000313" key="5">
    <source>
        <dbReference type="Proteomes" id="UP001159387"/>
    </source>
</evidence>
<evidence type="ECO:0000256" key="1">
    <source>
        <dbReference type="ARBA" id="ARBA00005771"/>
    </source>
</evidence>
<dbReference type="PANTHER" id="PTHR11783">
    <property type="entry name" value="SULFOTRANSFERASE SULT"/>
    <property type="match status" value="1"/>
</dbReference>
<dbReference type="InterPro" id="IPR027417">
    <property type="entry name" value="P-loop_NTPase"/>
</dbReference>
<evidence type="ECO:0000313" key="4">
    <source>
        <dbReference type="EMBL" id="MDH6060625.1"/>
    </source>
</evidence>
<dbReference type="Proteomes" id="UP001159387">
    <property type="component" value="Unassembled WGS sequence"/>
</dbReference>
<dbReference type="SUPFAM" id="SSF52540">
    <property type="entry name" value="P-loop containing nucleoside triphosphate hydrolases"/>
    <property type="match status" value="1"/>
</dbReference>
<keyword evidence="5" id="KW-1185">Reference proteome</keyword>
<dbReference type="InterPro" id="IPR000863">
    <property type="entry name" value="Sulfotransferase_dom"/>
</dbReference>
<organism evidence="4 5">
    <name type="scientific">Chrysosporum bergii ANA360D</name>
    <dbReference type="NCBI Taxonomy" id="617107"/>
    <lineage>
        <taxon>Bacteria</taxon>
        <taxon>Bacillati</taxon>
        <taxon>Cyanobacteriota</taxon>
        <taxon>Cyanophyceae</taxon>
        <taxon>Nostocales</taxon>
        <taxon>Nodulariaceae</taxon>
        <taxon>Chrysosporum</taxon>
    </lineage>
</organism>
<accession>A0AA43GRZ6</accession>
<evidence type="ECO:0000256" key="2">
    <source>
        <dbReference type="ARBA" id="ARBA00022679"/>
    </source>
</evidence>
<keyword evidence="2" id="KW-0808">Transferase</keyword>
<dbReference type="EMBL" id="JANQDH010000058">
    <property type="protein sequence ID" value="MDH6060625.1"/>
    <property type="molecule type" value="Genomic_DNA"/>
</dbReference>
<proteinExistence type="inferred from homology"/>
<feature type="domain" description="Sulfotransferase" evidence="3">
    <location>
        <begin position="28"/>
        <end position="278"/>
    </location>
</feature>
<dbReference type="GO" id="GO:0008146">
    <property type="term" value="F:sulfotransferase activity"/>
    <property type="evidence" value="ECO:0007669"/>
    <property type="project" value="InterPro"/>
</dbReference>
<dbReference type="Pfam" id="PF00685">
    <property type="entry name" value="Sulfotransfer_1"/>
    <property type="match status" value="1"/>
</dbReference>
<comment type="similarity">
    <text evidence="1">Belongs to the sulfotransferase 1 family.</text>
</comment>
<name>A0AA43GRZ6_9CYAN</name>
<gene>
    <name evidence="4" type="ORF">NWP17_09270</name>
</gene>
<dbReference type="AlphaFoldDB" id="A0AA43GRZ6"/>
<sequence length="296" mass="34999">MNCKHCENYLPPAWPSTIFTQIDWKAGDVVISSAAKQGTTWMQNIVHQLRTGGDADFQDINEECPRPEFVEYPGQEDQERLERWKNTVFKKYPFRAIKTHAVPPKLPFEPKVRYIIPVRNGKDSLVSFYYYRNSTTEEFRELWGGRPFLFPSFDVFFDCYLQQWQSYWNCINAWLPYRHSENVLFIHYGDLKNDLEGNLQKIANFLNLEPSSAQWLSIIEKCGFKWMQANSHKFEPRVIPLNMPIINKGRMIRKGKVGDYVDLFTAEQERRWDTLHREMLPDEAIRNWCDNGGDLP</sequence>
<protein>
    <submittedName>
        <fullName evidence="4">Sulfotransferase domain-containing protein</fullName>
    </submittedName>
</protein>
<reference evidence="4 5" key="1">
    <citation type="journal article" date="2023" name="J. Phycol.">
        <title>Chrysosporum ovalisporum is synonymous with the true-branching cyanobacterium Umezakia natans (Nostocales/Aphanizomenonaceae).</title>
        <authorList>
            <person name="McGregor G.B."/>
            <person name="Sendall B.C."/>
            <person name="Niiyama Y."/>
            <person name="Tuji A."/>
            <person name="Willis A."/>
        </authorList>
    </citation>
    <scope>NUCLEOTIDE SEQUENCE [LARGE SCALE GENOMIC DNA]</scope>
    <source>
        <strain evidence="4 5">ANA360D</strain>
    </source>
</reference>
<dbReference type="RefSeq" id="WP_280654621.1">
    <property type="nucleotide sequence ID" value="NZ_JANQDH010000058.1"/>
</dbReference>
<dbReference type="Gene3D" id="3.40.50.300">
    <property type="entry name" value="P-loop containing nucleotide triphosphate hydrolases"/>
    <property type="match status" value="1"/>
</dbReference>